<proteinExistence type="predicted"/>
<name>A0A072VHR2_MEDTR</name>
<dbReference type="HOGENOM" id="CLU_2444136_0_0_1"/>
<sequence>MKKKPCATHWDCFTSMFWIRDDGNVEFAAPIYTCTKHHEASLESSESEISAIFSSESRLPASEVVCILSCSASSLRKKKTKKHFYLSMLL</sequence>
<evidence type="ECO:0000313" key="3">
    <source>
        <dbReference type="Proteomes" id="UP000002051"/>
    </source>
</evidence>
<accession>A0A072VHR2</accession>
<reference evidence="2" key="3">
    <citation type="submission" date="2015-04" db="UniProtKB">
        <authorList>
            <consortium name="EnsemblPlants"/>
        </authorList>
    </citation>
    <scope>IDENTIFICATION</scope>
    <source>
        <strain evidence="2">cv. Jemalong A17</strain>
    </source>
</reference>
<dbReference type="EMBL" id="CM001217">
    <property type="protein sequence ID" value="KEH40958.1"/>
    <property type="molecule type" value="Genomic_DNA"/>
</dbReference>
<keyword evidence="3" id="KW-1185">Reference proteome</keyword>
<evidence type="ECO:0000313" key="1">
    <source>
        <dbReference type="EMBL" id="KEH40958.1"/>
    </source>
</evidence>
<gene>
    <name evidence="1" type="ordered locus">MTR_1g039790</name>
</gene>
<dbReference type="EnsemblPlants" id="KEH40958">
    <property type="protein sequence ID" value="KEH40958"/>
    <property type="gene ID" value="MTR_1g039790"/>
</dbReference>
<protein>
    <submittedName>
        <fullName evidence="1 2">Uncharacterized protein</fullName>
    </submittedName>
</protein>
<dbReference type="Proteomes" id="UP000002051">
    <property type="component" value="Unassembled WGS sequence"/>
</dbReference>
<reference evidence="1 3" key="2">
    <citation type="journal article" date="2014" name="BMC Genomics">
        <title>An improved genome release (version Mt4.0) for the model legume Medicago truncatula.</title>
        <authorList>
            <person name="Tang H."/>
            <person name="Krishnakumar V."/>
            <person name="Bidwell S."/>
            <person name="Rosen B."/>
            <person name="Chan A."/>
            <person name="Zhou S."/>
            <person name="Gentzbittel L."/>
            <person name="Childs K.L."/>
            <person name="Yandell M."/>
            <person name="Gundlach H."/>
            <person name="Mayer K.F."/>
            <person name="Schwartz D.C."/>
            <person name="Town C.D."/>
        </authorList>
    </citation>
    <scope>GENOME REANNOTATION</scope>
    <source>
        <strain evidence="1">A17</strain>
        <strain evidence="2 3">cv. Jemalong A17</strain>
    </source>
</reference>
<reference evidence="1 3" key="1">
    <citation type="journal article" date="2011" name="Nature">
        <title>The Medicago genome provides insight into the evolution of rhizobial symbioses.</title>
        <authorList>
            <person name="Young N.D."/>
            <person name="Debelle F."/>
            <person name="Oldroyd G.E."/>
            <person name="Geurts R."/>
            <person name="Cannon S.B."/>
            <person name="Udvardi M.K."/>
            <person name="Benedito V.A."/>
            <person name="Mayer K.F."/>
            <person name="Gouzy J."/>
            <person name="Schoof H."/>
            <person name="Van de Peer Y."/>
            <person name="Proost S."/>
            <person name="Cook D.R."/>
            <person name="Meyers B.C."/>
            <person name="Spannagl M."/>
            <person name="Cheung F."/>
            <person name="De Mita S."/>
            <person name="Krishnakumar V."/>
            <person name="Gundlach H."/>
            <person name="Zhou S."/>
            <person name="Mudge J."/>
            <person name="Bharti A.K."/>
            <person name="Murray J.D."/>
            <person name="Naoumkina M.A."/>
            <person name="Rosen B."/>
            <person name="Silverstein K.A."/>
            <person name="Tang H."/>
            <person name="Rombauts S."/>
            <person name="Zhao P.X."/>
            <person name="Zhou P."/>
            <person name="Barbe V."/>
            <person name="Bardou P."/>
            <person name="Bechner M."/>
            <person name="Bellec A."/>
            <person name="Berger A."/>
            <person name="Berges H."/>
            <person name="Bidwell S."/>
            <person name="Bisseling T."/>
            <person name="Choisne N."/>
            <person name="Couloux A."/>
            <person name="Denny R."/>
            <person name="Deshpande S."/>
            <person name="Dai X."/>
            <person name="Doyle J.J."/>
            <person name="Dudez A.M."/>
            <person name="Farmer A.D."/>
            <person name="Fouteau S."/>
            <person name="Franken C."/>
            <person name="Gibelin C."/>
            <person name="Gish J."/>
            <person name="Goldstein S."/>
            <person name="Gonzalez A.J."/>
            <person name="Green P.J."/>
            <person name="Hallab A."/>
            <person name="Hartog M."/>
            <person name="Hua A."/>
            <person name="Humphray S.J."/>
            <person name="Jeong D.H."/>
            <person name="Jing Y."/>
            <person name="Jocker A."/>
            <person name="Kenton S.M."/>
            <person name="Kim D.J."/>
            <person name="Klee K."/>
            <person name="Lai H."/>
            <person name="Lang C."/>
            <person name="Lin S."/>
            <person name="Macmil S.L."/>
            <person name="Magdelenat G."/>
            <person name="Matthews L."/>
            <person name="McCorrison J."/>
            <person name="Monaghan E.L."/>
            <person name="Mun J.H."/>
            <person name="Najar F.Z."/>
            <person name="Nicholson C."/>
            <person name="Noirot C."/>
            <person name="O'Bleness M."/>
            <person name="Paule C.R."/>
            <person name="Poulain J."/>
            <person name="Prion F."/>
            <person name="Qin B."/>
            <person name="Qu C."/>
            <person name="Retzel E.F."/>
            <person name="Riddle C."/>
            <person name="Sallet E."/>
            <person name="Samain S."/>
            <person name="Samson N."/>
            <person name="Sanders I."/>
            <person name="Saurat O."/>
            <person name="Scarpelli C."/>
            <person name="Schiex T."/>
            <person name="Segurens B."/>
            <person name="Severin A.J."/>
            <person name="Sherrier D.J."/>
            <person name="Shi R."/>
            <person name="Sims S."/>
            <person name="Singer S.R."/>
            <person name="Sinharoy S."/>
            <person name="Sterck L."/>
            <person name="Viollet A."/>
            <person name="Wang B.B."/>
            <person name="Wang K."/>
            <person name="Wang M."/>
            <person name="Wang X."/>
            <person name="Warfsmann J."/>
            <person name="Weissenbach J."/>
            <person name="White D.D."/>
            <person name="White J.D."/>
            <person name="Wiley G.B."/>
            <person name="Wincker P."/>
            <person name="Xing Y."/>
            <person name="Yang L."/>
            <person name="Yao Z."/>
            <person name="Ying F."/>
            <person name="Zhai J."/>
            <person name="Zhou L."/>
            <person name="Zuber A."/>
            <person name="Denarie J."/>
            <person name="Dixon R.A."/>
            <person name="May G.D."/>
            <person name="Schwartz D.C."/>
            <person name="Rogers J."/>
            <person name="Quetier F."/>
            <person name="Town C.D."/>
            <person name="Roe B.A."/>
        </authorList>
    </citation>
    <scope>NUCLEOTIDE SEQUENCE [LARGE SCALE GENOMIC DNA]</scope>
    <source>
        <strain evidence="1">A17</strain>
        <strain evidence="2 3">cv. Jemalong A17</strain>
    </source>
</reference>
<evidence type="ECO:0000313" key="2">
    <source>
        <dbReference type="EnsemblPlants" id="KEH40958"/>
    </source>
</evidence>
<organism evidence="1 3">
    <name type="scientific">Medicago truncatula</name>
    <name type="common">Barrel medic</name>
    <name type="synonym">Medicago tribuloides</name>
    <dbReference type="NCBI Taxonomy" id="3880"/>
    <lineage>
        <taxon>Eukaryota</taxon>
        <taxon>Viridiplantae</taxon>
        <taxon>Streptophyta</taxon>
        <taxon>Embryophyta</taxon>
        <taxon>Tracheophyta</taxon>
        <taxon>Spermatophyta</taxon>
        <taxon>Magnoliopsida</taxon>
        <taxon>eudicotyledons</taxon>
        <taxon>Gunneridae</taxon>
        <taxon>Pentapetalae</taxon>
        <taxon>rosids</taxon>
        <taxon>fabids</taxon>
        <taxon>Fabales</taxon>
        <taxon>Fabaceae</taxon>
        <taxon>Papilionoideae</taxon>
        <taxon>50 kb inversion clade</taxon>
        <taxon>NPAAA clade</taxon>
        <taxon>Hologalegina</taxon>
        <taxon>IRL clade</taxon>
        <taxon>Trifolieae</taxon>
        <taxon>Medicago</taxon>
    </lineage>
</organism>
<dbReference type="AlphaFoldDB" id="A0A072VHR2"/>